<name>A0A843X9H6_COLES</name>
<comment type="caution">
    <text evidence="2">The sequence shown here is derived from an EMBL/GenBank/DDBJ whole genome shotgun (WGS) entry which is preliminary data.</text>
</comment>
<dbReference type="EMBL" id="NMUH01006777">
    <property type="protein sequence ID" value="MQM15982.1"/>
    <property type="molecule type" value="Genomic_DNA"/>
</dbReference>
<dbReference type="AlphaFoldDB" id="A0A843X9H6"/>
<evidence type="ECO:0000256" key="1">
    <source>
        <dbReference type="SAM" id="Phobius"/>
    </source>
</evidence>
<feature type="transmembrane region" description="Helical" evidence="1">
    <location>
        <begin position="60"/>
        <end position="83"/>
    </location>
</feature>
<keyword evidence="3" id="KW-1185">Reference proteome</keyword>
<accession>A0A843X9H6</accession>
<evidence type="ECO:0000313" key="3">
    <source>
        <dbReference type="Proteomes" id="UP000652761"/>
    </source>
</evidence>
<protein>
    <submittedName>
        <fullName evidence="2">Uncharacterized protein</fullName>
    </submittedName>
</protein>
<feature type="transmembrane region" description="Helical" evidence="1">
    <location>
        <begin position="104"/>
        <end position="132"/>
    </location>
</feature>
<keyword evidence="1" id="KW-0472">Membrane</keyword>
<gene>
    <name evidence="2" type="ORF">Taro_048934</name>
</gene>
<feature type="transmembrane region" description="Helical" evidence="1">
    <location>
        <begin position="30"/>
        <end position="48"/>
    </location>
</feature>
<sequence length="369" mass="38341">MPLMNVPPPPRTAGGAPPIREAIASSSKIFFGRGVFSMFWAASGLLLGRPPPTNEAEAQAAPAVLFLSFVTAQAMAWYGMLLSKGELPDVPTALAEKLSRIPSALLLLAVAIEAPPLLAGTAVSMLLLLLVLELVCNSGTVDGRHPREGEPSGAILEDDDVGEEQGALHVAPVGPPPQLPPASTGRIRLAAAPELEEAADGRAPADAYRRGETSYHGVTSTDSSNILFVAGVRAFFLSASVLLNQAARPLSALEGARSQPEAIAVMFLSFVTGEAIAVYAVLISKRVVPAVSAGLAKKLSWVPLVLFLLALAIESPLLLVGNLGPMLLLLPPELVGNGGAVVVARQREGEPAGAVLEADIHLDEQQPFP</sequence>
<feature type="transmembrane region" description="Helical" evidence="1">
    <location>
        <begin position="263"/>
        <end position="281"/>
    </location>
</feature>
<reference evidence="2" key="1">
    <citation type="submission" date="2017-07" db="EMBL/GenBank/DDBJ databases">
        <title>Taro Niue Genome Assembly and Annotation.</title>
        <authorList>
            <person name="Atibalentja N."/>
            <person name="Keating K."/>
            <person name="Fields C.J."/>
        </authorList>
    </citation>
    <scope>NUCLEOTIDE SEQUENCE</scope>
    <source>
        <strain evidence="2">Niue_2</strain>
        <tissue evidence="2">Leaf</tissue>
    </source>
</reference>
<evidence type="ECO:0000313" key="2">
    <source>
        <dbReference type="EMBL" id="MQM15982.1"/>
    </source>
</evidence>
<keyword evidence="1" id="KW-1133">Transmembrane helix</keyword>
<feature type="transmembrane region" description="Helical" evidence="1">
    <location>
        <begin position="301"/>
        <end position="320"/>
    </location>
</feature>
<dbReference type="Proteomes" id="UP000652761">
    <property type="component" value="Unassembled WGS sequence"/>
</dbReference>
<feature type="transmembrane region" description="Helical" evidence="1">
    <location>
        <begin position="226"/>
        <end position="243"/>
    </location>
</feature>
<proteinExistence type="predicted"/>
<keyword evidence="1" id="KW-0812">Transmembrane</keyword>
<organism evidence="2 3">
    <name type="scientific">Colocasia esculenta</name>
    <name type="common">Wild taro</name>
    <name type="synonym">Arum esculentum</name>
    <dbReference type="NCBI Taxonomy" id="4460"/>
    <lineage>
        <taxon>Eukaryota</taxon>
        <taxon>Viridiplantae</taxon>
        <taxon>Streptophyta</taxon>
        <taxon>Embryophyta</taxon>
        <taxon>Tracheophyta</taxon>
        <taxon>Spermatophyta</taxon>
        <taxon>Magnoliopsida</taxon>
        <taxon>Liliopsida</taxon>
        <taxon>Araceae</taxon>
        <taxon>Aroideae</taxon>
        <taxon>Colocasieae</taxon>
        <taxon>Colocasia</taxon>
    </lineage>
</organism>